<feature type="domain" description="VanZ-like" evidence="1">
    <location>
        <begin position="63"/>
        <end position="165"/>
    </location>
</feature>
<evidence type="ECO:0000313" key="3">
    <source>
        <dbReference type="Proteomes" id="UP000321617"/>
    </source>
</evidence>
<proteinExistence type="predicted"/>
<organism evidence="2 3">
    <name type="scientific">Stackebrandtia albiflava</name>
    <dbReference type="NCBI Taxonomy" id="406432"/>
    <lineage>
        <taxon>Bacteria</taxon>
        <taxon>Bacillati</taxon>
        <taxon>Actinomycetota</taxon>
        <taxon>Actinomycetes</taxon>
        <taxon>Glycomycetales</taxon>
        <taxon>Glycomycetaceae</taxon>
        <taxon>Stackebrandtia</taxon>
    </lineage>
</organism>
<dbReference type="EMBL" id="VLLL01000005">
    <property type="protein sequence ID" value="TWJ16345.1"/>
    <property type="molecule type" value="Genomic_DNA"/>
</dbReference>
<accession>A0A562VEQ1</accession>
<sequence>MTAMATLWERWGVVLTVTALALPVAAGVAAAATRRRRRLGEPTAVAWYRSCCEVGAVVGTVPWLWMVFTPADGPGGHRLVPLVDLVEVIGRDVGDAVVQIGGNLAVFAAAGFAAAARWRVPVRWIGVAALCAASAIEAAQAVLDIGRVSSVDDVLLNVCGALIAARLGRRLSVPAVAPA</sequence>
<comment type="caution">
    <text evidence="2">The sequence shown here is derived from an EMBL/GenBank/DDBJ whole genome shotgun (WGS) entry which is preliminary data.</text>
</comment>
<evidence type="ECO:0000259" key="1">
    <source>
        <dbReference type="Pfam" id="PF04892"/>
    </source>
</evidence>
<protein>
    <submittedName>
        <fullName evidence="2">VanZ like protein</fullName>
    </submittedName>
</protein>
<evidence type="ECO:0000313" key="2">
    <source>
        <dbReference type="EMBL" id="TWJ16345.1"/>
    </source>
</evidence>
<dbReference type="Proteomes" id="UP000321617">
    <property type="component" value="Unassembled WGS sequence"/>
</dbReference>
<gene>
    <name evidence="2" type="ORF">LX16_2074</name>
</gene>
<dbReference type="AlphaFoldDB" id="A0A562VEQ1"/>
<dbReference type="Pfam" id="PF04892">
    <property type="entry name" value="VanZ"/>
    <property type="match status" value="1"/>
</dbReference>
<reference evidence="2 3" key="1">
    <citation type="journal article" date="2013" name="Stand. Genomic Sci.">
        <title>Genomic Encyclopedia of Type Strains, Phase I: The one thousand microbial genomes (KMG-I) project.</title>
        <authorList>
            <person name="Kyrpides N.C."/>
            <person name="Woyke T."/>
            <person name="Eisen J.A."/>
            <person name="Garrity G."/>
            <person name="Lilburn T.G."/>
            <person name="Beck B.J."/>
            <person name="Whitman W.B."/>
            <person name="Hugenholtz P."/>
            <person name="Klenk H.P."/>
        </authorList>
    </citation>
    <scope>NUCLEOTIDE SEQUENCE [LARGE SCALE GENOMIC DNA]</scope>
    <source>
        <strain evidence="2 3">DSM 45044</strain>
    </source>
</reference>
<keyword evidence="3" id="KW-1185">Reference proteome</keyword>
<dbReference type="InterPro" id="IPR006976">
    <property type="entry name" value="VanZ-like"/>
</dbReference>
<name>A0A562VEQ1_9ACTN</name>